<dbReference type="EMBL" id="JBBCAQ010000036">
    <property type="protein sequence ID" value="KAK7575507.1"/>
    <property type="molecule type" value="Genomic_DNA"/>
</dbReference>
<accession>A0AAN9XYR3</accession>
<dbReference type="PANTHER" id="PTHR22227:SF6">
    <property type="entry name" value="FAMILY WITH SEQUENCE SIMILARITY 122B ISOFORM X1"/>
    <property type="match status" value="1"/>
</dbReference>
<dbReference type="Proteomes" id="UP001367676">
    <property type="component" value="Unassembled WGS sequence"/>
</dbReference>
<organism evidence="3 4">
    <name type="scientific">Parthenolecanium corni</name>
    <dbReference type="NCBI Taxonomy" id="536013"/>
    <lineage>
        <taxon>Eukaryota</taxon>
        <taxon>Metazoa</taxon>
        <taxon>Ecdysozoa</taxon>
        <taxon>Arthropoda</taxon>
        <taxon>Hexapoda</taxon>
        <taxon>Insecta</taxon>
        <taxon>Pterygota</taxon>
        <taxon>Neoptera</taxon>
        <taxon>Paraneoptera</taxon>
        <taxon>Hemiptera</taxon>
        <taxon>Sternorrhyncha</taxon>
        <taxon>Coccoidea</taxon>
        <taxon>Coccidae</taxon>
        <taxon>Parthenolecanium</taxon>
    </lineage>
</organism>
<feature type="region of interest" description="Disordered" evidence="2">
    <location>
        <begin position="165"/>
        <end position="185"/>
    </location>
</feature>
<feature type="region of interest" description="Disordered" evidence="2">
    <location>
        <begin position="1"/>
        <end position="20"/>
    </location>
</feature>
<feature type="region of interest" description="Disordered" evidence="2">
    <location>
        <begin position="223"/>
        <end position="279"/>
    </location>
</feature>
<dbReference type="GO" id="GO:0004865">
    <property type="term" value="F:protein serine/threonine phosphatase inhibitor activity"/>
    <property type="evidence" value="ECO:0007669"/>
    <property type="project" value="InterPro"/>
</dbReference>
<dbReference type="PANTHER" id="PTHR22227">
    <property type="entry name" value="FAMILY WITH SEQUENCE SIMILARITY 122B ISOFORM X1"/>
    <property type="match status" value="1"/>
</dbReference>
<evidence type="ECO:0000256" key="2">
    <source>
        <dbReference type="SAM" id="MobiDB-lite"/>
    </source>
</evidence>
<sequence>MEVDNPGLLKRSNSAPMIPQLNNSAPTVAVQYIARPSSANNNPFPCVDARTRRFSASFSPRSHAGSPKTLARIEQIRQEECSDLLDREVAHENKLHSAMRISQSWDDLTIMVESPNKMDDESKRNSKTKDGVWEPLNINLSNCTLTAPSPTRSGNLSRQCYSPGLLKFNSSPSPTRKTFATRRSLSPIALRPSSLGSIKRKFDLSDSEPPAKRTGSLLLVQSRLESSASPLPSSSVSSVGTPESISSVDSPNSFSFAAPDSPSCDHPMRDVSKVDRNLA</sequence>
<dbReference type="InterPro" id="IPR026716">
    <property type="entry name" value="PBIR1/2/3"/>
</dbReference>
<evidence type="ECO:0000313" key="3">
    <source>
        <dbReference type="EMBL" id="KAK7575507.1"/>
    </source>
</evidence>
<gene>
    <name evidence="3" type="ORF">V9T40_011793</name>
</gene>
<feature type="compositionally biased region" description="Low complexity" evidence="2">
    <location>
        <begin position="226"/>
        <end position="248"/>
    </location>
</feature>
<keyword evidence="4" id="KW-1185">Reference proteome</keyword>
<evidence type="ECO:0000256" key="1">
    <source>
        <dbReference type="ARBA" id="ARBA00006725"/>
    </source>
</evidence>
<reference evidence="3 4" key="1">
    <citation type="submission" date="2024-03" db="EMBL/GenBank/DDBJ databases">
        <title>Adaptation during the transition from Ophiocordyceps entomopathogen to insect associate is accompanied by gene loss and intensified selection.</title>
        <authorList>
            <person name="Ward C.M."/>
            <person name="Onetto C.A."/>
            <person name="Borneman A.R."/>
        </authorList>
    </citation>
    <scope>NUCLEOTIDE SEQUENCE [LARGE SCALE GENOMIC DNA]</scope>
    <source>
        <strain evidence="3">AWRI1</strain>
        <tissue evidence="3">Single Adult Female</tissue>
    </source>
</reference>
<proteinExistence type="inferred from homology"/>
<comment type="caution">
    <text evidence="3">The sequence shown here is derived from an EMBL/GenBank/DDBJ whole genome shotgun (WGS) entry which is preliminary data.</text>
</comment>
<comment type="similarity">
    <text evidence="1">Belongs to the FAM122 family.</text>
</comment>
<feature type="compositionally biased region" description="Polar residues" evidence="2">
    <location>
        <begin position="11"/>
        <end position="20"/>
    </location>
</feature>
<dbReference type="AlphaFoldDB" id="A0AAN9XYR3"/>
<feature type="compositionally biased region" description="Basic and acidic residues" evidence="2">
    <location>
        <begin position="266"/>
        <end position="279"/>
    </location>
</feature>
<protein>
    <recommendedName>
        <fullName evidence="5">Protein FAM122A</fullName>
    </recommendedName>
</protein>
<evidence type="ECO:0008006" key="5">
    <source>
        <dbReference type="Google" id="ProtNLM"/>
    </source>
</evidence>
<feature type="compositionally biased region" description="Polar residues" evidence="2">
    <location>
        <begin position="168"/>
        <end position="184"/>
    </location>
</feature>
<evidence type="ECO:0000313" key="4">
    <source>
        <dbReference type="Proteomes" id="UP001367676"/>
    </source>
</evidence>
<name>A0AAN9XYR3_9HEMI</name>